<evidence type="ECO:0000313" key="1">
    <source>
        <dbReference type="EMBL" id="KAJ2895955.1"/>
    </source>
</evidence>
<dbReference type="Proteomes" id="UP001201980">
    <property type="component" value="Unassembled WGS sequence"/>
</dbReference>
<keyword evidence="2" id="KW-1185">Reference proteome</keyword>
<reference evidence="1" key="1">
    <citation type="submission" date="2022-07" db="EMBL/GenBank/DDBJ databases">
        <title>Draft genome sequence of Zalerion maritima ATCC 34329, a (micro)plastics degrading marine fungus.</title>
        <authorList>
            <person name="Paco A."/>
            <person name="Goncalves M.F.M."/>
            <person name="Rocha-Santos T.A.P."/>
            <person name="Alves A."/>
        </authorList>
    </citation>
    <scope>NUCLEOTIDE SEQUENCE</scope>
    <source>
        <strain evidence="1">ATCC 34329</strain>
    </source>
</reference>
<dbReference type="EMBL" id="JAKWBI020000365">
    <property type="protein sequence ID" value="KAJ2895955.1"/>
    <property type="molecule type" value="Genomic_DNA"/>
</dbReference>
<proteinExistence type="predicted"/>
<organism evidence="1 2">
    <name type="scientific">Zalerion maritima</name>
    <dbReference type="NCBI Taxonomy" id="339359"/>
    <lineage>
        <taxon>Eukaryota</taxon>
        <taxon>Fungi</taxon>
        <taxon>Dikarya</taxon>
        <taxon>Ascomycota</taxon>
        <taxon>Pezizomycotina</taxon>
        <taxon>Sordariomycetes</taxon>
        <taxon>Lulworthiomycetidae</taxon>
        <taxon>Lulworthiales</taxon>
        <taxon>Lulworthiaceae</taxon>
        <taxon>Zalerion</taxon>
    </lineage>
</organism>
<dbReference type="AlphaFoldDB" id="A0AAD5WNP2"/>
<accession>A0AAD5WNP2</accession>
<evidence type="ECO:0000313" key="2">
    <source>
        <dbReference type="Proteomes" id="UP001201980"/>
    </source>
</evidence>
<protein>
    <submittedName>
        <fullName evidence="1">Ankyrin repeat protein</fullName>
    </submittedName>
</protein>
<sequence length="301" mass="33262">MADLLSLASVVGFGLDWRDAPKESKKFFEELQTLQLALPGIVARLILEFDGAFDDGSSLLLAELGPNAPPDSNTRLMLNVCEKELSGLLEKLNAASKGGRLGWKRFRSAFIADRTREAVGAPYRQCSALNGIIIFDTAALCAATNKGLKELRKEQQGWTIPSVDGRKGQVNGFSTLKSSELRHAFDIKEGSSSLSEKYIPLLEDLVSICAGLTTVDQSRNVIRLVHYTTQGFFDRNPGVWFEDAQNGIAVACITYMSLAVFDQADFCLTDNQLETRPEVNPFYLYACRNWGHHVRSLTPSF</sequence>
<gene>
    <name evidence="1" type="ORF">MKZ38_006001</name>
</gene>
<comment type="caution">
    <text evidence="1">The sequence shown here is derived from an EMBL/GenBank/DDBJ whole genome shotgun (WGS) entry which is preliminary data.</text>
</comment>
<name>A0AAD5WNP2_9PEZI</name>